<feature type="transmembrane region" description="Helical" evidence="8">
    <location>
        <begin position="105"/>
        <end position="125"/>
    </location>
</feature>
<dbReference type="InterPro" id="IPR036259">
    <property type="entry name" value="MFS_trans_sf"/>
</dbReference>
<dbReference type="EMBL" id="CP032405">
    <property type="protein sequence ID" value="QRF52945.1"/>
    <property type="molecule type" value="Genomic_DNA"/>
</dbReference>
<evidence type="ECO:0000256" key="2">
    <source>
        <dbReference type="ARBA" id="ARBA00022448"/>
    </source>
</evidence>
<evidence type="ECO:0000256" key="8">
    <source>
        <dbReference type="SAM" id="Phobius"/>
    </source>
</evidence>
<evidence type="ECO:0000313" key="9">
    <source>
        <dbReference type="EMBL" id="QRF52945.1"/>
    </source>
</evidence>
<organism evidence="9 10">
    <name type="scientific">Rhizobium rosettiformans</name>
    <dbReference type="NCBI Taxonomy" id="1368430"/>
    <lineage>
        <taxon>Bacteria</taxon>
        <taxon>Pseudomonadati</taxon>
        <taxon>Pseudomonadota</taxon>
        <taxon>Alphaproteobacteria</taxon>
        <taxon>Hyphomicrobiales</taxon>
        <taxon>Rhizobiaceae</taxon>
        <taxon>Rhizobium/Agrobacterium group</taxon>
        <taxon>Rhizobium</taxon>
    </lineage>
</organism>
<keyword evidence="4" id="KW-0762">Sugar transport</keyword>
<dbReference type="InterPro" id="IPR011701">
    <property type="entry name" value="MFS"/>
</dbReference>
<dbReference type="PANTHER" id="PTHR23535:SF2">
    <property type="entry name" value="SUGAR EFFLUX TRANSPORTER A-RELATED"/>
    <property type="match status" value="1"/>
</dbReference>
<name>A0ABX7EZQ2_9HYPH</name>
<feature type="transmembrane region" description="Helical" evidence="8">
    <location>
        <begin position="172"/>
        <end position="193"/>
    </location>
</feature>
<evidence type="ECO:0000256" key="7">
    <source>
        <dbReference type="ARBA" id="ARBA00023136"/>
    </source>
</evidence>
<accession>A0ABX7EZQ2</accession>
<keyword evidence="5 8" id="KW-0812">Transmembrane</keyword>
<feature type="transmembrane region" description="Helical" evidence="8">
    <location>
        <begin position="311"/>
        <end position="333"/>
    </location>
</feature>
<dbReference type="RefSeq" id="WP_203015814.1">
    <property type="nucleotide sequence ID" value="NZ_CP032405.1"/>
</dbReference>
<feature type="transmembrane region" description="Helical" evidence="8">
    <location>
        <begin position="376"/>
        <end position="393"/>
    </location>
</feature>
<feature type="transmembrane region" description="Helical" evidence="8">
    <location>
        <begin position="146"/>
        <end position="166"/>
    </location>
</feature>
<reference evidence="9 10" key="1">
    <citation type="submission" date="2018-09" db="EMBL/GenBank/DDBJ databases">
        <title>Rhizobium sp. MAE2-X.</title>
        <authorList>
            <person name="Lee Y."/>
            <person name="Jeon C.O."/>
        </authorList>
    </citation>
    <scope>NUCLEOTIDE SEQUENCE [LARGE SCALE GENOMIC DNA]</scope>
    <source>
        <strain evidence="9 10">MAE2-X</strain>
    </source>
</reference>
<dbReference type="Pfam" id="PF07690">
    <property type="entry name" value="MFS_1"/>
    <property type="match status" value="1"/>
</dbReference>
<evidence type="ECO:0000256" key="3">
    <source>
        <dbReference type="ARBA" id="ARBA00022475"/>
    </source>
</evidence>
<evidence type="ECO:0000256" key="6">
    <source>
        <dbReference type="ARBA" id="ARBA00022989"/>
    </source>
</evidence>
<dbReference type="Gene3D" id="1.20.1250.20">
    <property type="entry name" value="MFS general substrate transporter like domains"/>
    <property type="match status" value="2"/>
</dbReference>
<gene>
    <name evidence="9" type="ORF">D4A92_16625</name>
</gene>
<feature type="transmembrane region" description="Helical" evidence="8">
    <location>
        <begin position="49"/>
        <end position="70"/>
    </location>
</feature>
<feature type="transmembrane region" description="Helical" evidence="8">
    <location>
        <begin position="283"/>
        <end position="305"/>
    </location>
</feature>
<feature type="transmembrane region" description="Helical" evidence="8">
    <location>
        <begin position="345"/>
        <end position="370"/>
    </location>
</feature>
<evidence type="ECO:0000313" key="10">
    <source>
        <dbReference type="Proteomes" id="UP000596351"/>
    </source>
</evidence>
<sequence length="404" mass="41697">MFSSFGQIAGRPQLLVLSLMIFAQGSAFGATIPYLSVTAIGTLGMSDQAFSLLVLVSSVSAVVISVSLGILSDLLGDRRHMLMAMSALGVIGYGAIYLFPSVPVFLGATSLVVPFFYATSSLLFASARLETGDIEPSDAASINGTLRAIVSAAWVVTPAGLGLALGASGNMLGAWGLAALFCLFILICATFVLKAPPSRPVRDTSAPGFLAALKELAARDVLIRMVSIAAITSTLRLSGTVWPLILTLQLGGKTADVGLIAGMTALVEIPFMLIWAHLLKRHGIVGMIVTAALGYGGYMAALSFASAPWHIYALALPGAAFAAALLALPLSYFQDLFPGRPGLGTAFLPINSFLGNGINAAAFAVGSHYLGYSGSAWLGLVLAVLGVIGLLSVERRVARASSES</sequence>
<dbReference type="SUPFAM" id="SSF103473">
    <property type="entry name" value="MFS general substrate transporter"/>
    <property type="match status" value="2"/>
</dbReference>
<keyword evidence="7 8" id="KW-0472">Membrane</keyword>
<evidence type="ECO:0000256" key="4">
    <source>
        <dbReference type="ARBA" id="ARBA00022597"/>
    </source>
</evidence>
<proteinExistence type="predicted"/>
<comment type="subcellular location">
    <subcellularLocation>
        <location evidence="1">Cell membrane</location>
        <topology evidence="1">Multi-pass membrane protein</topology>
    </subcellularLocation>
</comment>
<dbReference type="PANTHER" id="PTHR23535">
    <property type="entry name" value="SUGAR EFFLUX TRANSPORTER A-RELATED"/>
    <property type="match status" value="1"/>
</dbReference>
<protein>
    <submittedName>
        <fullName evidence="9">MFS transporter</fullName>
    </submittedName>
</protein>
<evidence type="ECO:0000256" key="5">
    <source>
        <dbReference type="ARBA" id="ARBA00022692"/>
    </source>
</evidence>
<keyword evidence="3" id="KW-1003">Cell membrane</keyword>
<dbReference type="Proteomes" id="UP000596351">
    <property type="component" value="Chromosome"/>
</dbReference>
<evidence type="ECO:0000256" key="1">
    <source>
        <dbReference type="ARBA" id="ARBA00004651"/>
    </source>
</evidence>
<feature type="transmembrane region" description="Helical" evidence="8">
    <location>
        <begin position="82"/>
        <end position="99"/>
    </location>
</feature>
<keyword evidence="10" id="KW-1185">Reference proteome</keyword>
<keyword evidence="2" id="KW-0813">Transport</keyword>
<feature type="transmembrane region" description="Helical" evidence="8">
    <location>
        <begin position="257"/>
        <end position="276"/>
    </location>
</feature>
<keyword evidence="6 8" id="KW-1133">Transmembrane helix</keyword>